<reference evidence="3 4" key="1">
    <citation type="submission" date="2023-09" db="EMBL/GenBank/DDBJ databases">
        <authorList>
            <person name="Rey-Velasco X."/>
        </authorList>
    </citation>
    <scope>NUCLEOTIDE SEQUENCE [LARGE SCALE GENOMIC DNA]</scope>
    <source>
        <strain evidence="3 4">F363</strain>
    </source>
</reference>
<accession>A0ABU3CDK3</accession>
<sequence>MKKRYWLLLIFLIFALAGYFMGPTPPSPHYAKTLPGIPEGLEKLQDYVAKTEDTMPVRKDNEARIIFQQEPPQVTEYSIVYLHGFSGSYRDGYPVNVRLADNLEANIYLGRWAGHGLQPSAAMDNFSAENAWYSAREALAIGKNIGRKVIILSTSTGGTLAIKLAAEFPESVFAIINMSPNLKDDQLGAFMLNTRWGYEIANLITLGEKKIEYKEPRAAQYFDTIYPAEALVDLQVLVGTSMVPSTFKKVSCPVLTLYYHENFWEEDEHVEVDIYSGVHEQFSTPDSLKKLQPLVSPKTHFLGSGIRSEDTEVVLKEIIDFLQNKLEIKELE</sequence>
<keyword evidence="4" id="KW-1185">Reference proteome</keyword>
<dbReference type="PANTHER" id="PTHR43798:SF31">
    <property type="entry name" value="AB HYDROLASE SUPERFAMILY PROTEIN YCLE"/>
    <property type="match status" value="1"/>
</dbReference>
<name>A0ABU3CDK3_9FLAO</name>
<evidence type="ECO:0000256" key="1">
    <source>
        <dbReference type="ARBA" id="ARBA00022801"/>
    </source>
</evidence>
<dbReference type="InterPro" id="IPR050266">
    <property type="entry name" value="AB_hydrolase_sf"/>
</dbReference>
<dbReference type="EMBL" id="JAVRHQ010000024">
    <property type="protein sequence ID" value="MDT0644322.1"/>
    <property type="molecule type" value="Genomic_DNA"/>
</dbReference>
<dbReference type="Gene3D" id="3.40.50.1820">
    <property type="entry name" value="alpha/beta hydrolase"/>
    <property type="match status" value="1"/>
</dbReference>
<gene>
    <name evidence="3" type="ORF">RM553_15900</name>
</gene>
<dbReference type="RefSeq" id="WP_311535940.1">
    <property type="nucleotide sequence ID" value="NZ_JAVRHQ010000024.1"/>
</dbReference>
<evidence type="ECO:0000313" key="3">
    <source>
        <dbReference type="EMBL" id="MDT0644322.1"/>
    </source>
</evidence>
<keyword evidence="1" id="KW-0378">Hydrolase</keyword>
<dbReference type="SUPFAM" id="SSF53474">
    <property type="entry name" value="alpha/beta-Hydrolases"/>
    <property type="match status" value="1"/>
</dbReference>
<evidence type="ECO:0000313" key="4">
    <source>
        <dbReference type="Proteomes" id="UP001262889"/>
    </source>
</evidence>
<dbReference type="PANTHER" id="PTHR43798">
    <property type="entry name" value="MONOACYLGLYCEROL LIPASE"/>
    <property type="match status" value="1"/>
</dbReference>
<comment type="caution">
    <text evidence="3">The sequence shown here is derived from an EMBL/GenBank/DDBJ whole genome shotgun (WGS) entry which is preliminary data.</text>
</comment>
<dbReference type="InterPro" id="IPR000073">
    <property type="entry name" value="AB_hydrolase_1"/>
</dbReference>
<proteinExistence type="predicted"/>
<dbReference type="Proteomes" id="UP001262889">
    <property type="component" value="Unassembled WGS sequence"/>
</dbReference>
<protein>
    <recommendedName>
        <fullName evidence="2">AB hydrolase-1 domain-containing protein</fullName>
    </recommendedName>
</protein>
<organism evidence="3 4">
    <name type="scientific">Autumnicola tepida</name>
    <dbReference type="NCBI Taxonomy" id="3075595"/>
    <lineage>
        <taxon>Bacteria</taxon>
        <taxon>Pseudomonadati</taxon>
        <taxon>Bacteroidota</taxon>
        <taxon>Flavobacteriia</taxon>
        <taxon>Flavobacteriales</taxon>
        <taxon>Flavobacteriaceae</taxon>
        <taxon>Autumnicola</taxon>
    </lineage>
</organism>
<dbReference type="Pfam" id="PF12697">
    <property type="entry name" value="Abhydrolase_6"/>
    <property type="match status" value="1"/>
</dbReference>
<dbReference type="InterPro" id="IPR029058">
    <property type="entry name" value="AB_hydrolase_fold"/>
</dbReference>
<evidence type="ECO:0000259" key="2">
    <source>
        <dbReference type="Pfam" id="PF12697"/>
    </source>
</evidence>
<feature type="domain" description="AB hydrolase-1" evidence="2">
    <location>
        <begin position="79"/>
        <end position="268"/>
    </location>
</feature>